<dbReference type="OrthoDB" id="9791261at2"/>
<dbReference type="PANTHER" id="PTHR30203:SF24">
    <property type="entry name" value="BLR4935 PROTEIN"/>
    <property type="match status" value="1"/>
</dbReference>
<dbReference type="EMBL" id="PVNP01000176">
    <property type="protein sequence ID" value="PRO72668.1"/>
    <property type="molecule type" value="Genomic_DNA"/>
</dbReference>
<name>A0A2S9V8A2_9ALTE</name>
<evidence type="ECO:0000313" key="1">
    <source>
        <dbReference type="EMBL" id="PRO72668.1"/>
    </source>
</evidence>
<dbReference type="AlphaFoldDB" id="A0A2S9V8A2"/>
<reference evidence="2" key="1">
    <citation type="journal article" date="2020" name="Int. J. Syst. Evol. Microbiol.">
        <title>Alteromonas alba sp. nov., a marine bacterium isolated from the seawater of the West Pacific Ocean.</title>
        <authorList>
            <person name="Sun C."/>
            <person name="Wu Y.-H."/>
            <person name="Xamxidin M."/>
            <person name="Cheng H."/>
            <person name="Xu X.-W."/>
        </authorList>
    </citation>
    <scope>NUCLEOTIDE SEQUENCE [LARGE SCALE GENOMIC DNA]</scope>
    <source>
        <strain evidence="2">190</strain>
    </source>
</reference>
<dbReference type="InterPro" id="IPR010131">
    <property type="entry name" value="MdtP/NodT-like"/>
</dbReference>
<dbReference type="Gene3D" id="1.20.1600.10">
    <property type="entry name" value="Outer membrane efflux proteins (OEP)"/>
    <property type="match status" value="1"/>
</dbReference>
<proteinExistence type="predicted"/>
<organism evidence="1 2">
    <name type="scientific">Alteromonas alba</name>
    <dbReference type="NCBI Taxonomy" id="2079529"/>
    <lineage>
        <taxon>Bacteria</taxon>
        <taxon>Pseudomonadati</taxon>
        <taxon>Pseudomonadota</taxon>
        <taxon>Gammaproteobacteria</taxon>
        <taxon>Alteromonadales</taxon>
        <taxon>Alteromonadaceae</taxon>
        <taxon>Alteromonas/Salinimonas group</taxon>
        <taxon>Alteromonas</taxon>
    </lineage>
</organism>
<protein>
    <submittedName>
        <fullName evidence="1">TolC family protein</fullName>
    </submittedName>
</protein>
<dbReference type="PANTHER" id="PTHR30203">
    <property type="entry name" value="OUTER MEMBRANE CATION EFFLUX PROTEIN"/>
    <property type="match status" value="1"/>
</dbReference>
<evidence type="ECO:0000313" key="2">
    <source>
        <dbReference type="Proteomes" id="UP000238949"/>
    </source>
</evidence>
<gene>
    <name evidence="1" type="ORF">C6Y40_15550</name>
</gene>
<accession>A0A2S9V8A2</accession>
<keyword evidence="2" id="KW-1185">Reference proteome</keyword>
<dbReference type="SUPFAM" id="SSF56954">
    <property type="entry name" value="Outer membrane efflux proteins (OEP)"/>
    <property type="match status" value="1"/>
</dbReference>
<sequence length="352" mass="39204">MKPSFLIGRARAITCLLIFGLPIIAQAESSVWTNVRSYEPKTPLMRESITLEDAIKRTLADNPNLHEFEFRQQVLAGETKTAGLKPGLIAGVELENFLGTGEVSGLKELEMTLTLSSVIQLDNKPAARLGVLSARREQQDVEKKIRTLDLLGELNRRYIHVLSLQALLAVTKEAEALARYTLEAVSKRVEAGASPLLEQKRALSALAQSQLDVDVTKQNLRFAIRSLAIMWGEPNPSFRRVEGKLFVFQETASFNALSMAIQNSPHIDLFAQQSRVQSAQLRLVQAGNRPDIEWSAGIRRIQGIDETAFVAGVSVPLFQKQRNLGEYEAQKARLDLIEQQKQSDVRNLLHSV</sequence>
<comment type="caution">
    <text evidence="1">The sequence shown here is derived from an EMBL/GenBank/DDBJ whole genome shotgun (WGS) entry which is preliminary data.</text>
</comment>
<dbReference type="Proteomes" id="UP000238949">
    <property type="component" value="Unassembled WGS sequence"/>
</dbReference>
<dbReference type="GO" id="GO:0015562">
    <property type="term" value="F:efflux transmembrane transporter activity"/>
    <property type="evidence" value="ECO:0007669"/>
    <property type="project" value="InterPro"/>
</dbReference>